<evidence type="ECO:0000256" key="4">
    <source>
        <dbReference type="ARBA" id="ARBA00022692"/>
    </source>
</evidence>
<dbReference type="Proteomes" id="UP000198518">
    <property type="component" value="Unassembled WGS sequence"/>
</dbReference>
<feature type="transmembrane region" description="Helical" evidence="7">
    <location>
        <begin position="359"/>
        <end position="380"/>
    </location>
</feature>
<dbReference type="SUPFAM" id="SSF161098">
    <property type="entry name" value="MetI-like"/>
    <property type="match status" value="1"/>
</dbReference>
<dbReference type="PANTHER" id="PTHR43386">
    <property type="entry name" value="OLIGOPEPTIDE TRANSPORT SYSTEM PERMEASE PROTEIN APPC"/>
    <property type="match status" value="1"/>
</dbReference>
<comment type="subcellular location">
    <subcellularLocation>
        <location evidence="1 7">Cell membrane</location>
        <topology evidence="1 7">Multi-pass membrane protein</topology>
    </subcellularLocation>
</comment>
<feature type="transmembrane region" description="Helical" evidence="7">
    <location>
        <begin position="96"/>
        <end position="119"/>
    </location>
</feature>
<keyword evidence="5 7" id="KW-1133">Transmembrane helix</keyword>
<organism evidence="9 10">
    <name type="scientific">Halobacterium jilantaiense</name>
    <dbReference type="NCBI Taxonomy" id="355548"/>
    <lineage>
        <taxon>Archaea</taxon>
        <taxon>Methanobacteriati</taxon>
        <taxon>Methanobacteriota</taxon>
        <taxon>Stenosarchaea group</taxon>
        <taxon>Halobacteria</taxon>
        <taxon>Halobacteriales</taxon>
        <taxon>Halobacteriaceae</taxon>
        <taxon>Halobacterium</taxon>
    </lineage>
</organism>
<dbReference type="OrthoDB" id="312811at2157"/>
<dbReference type="Gene3D" id="1.10.3720.10">
    <property type="entry name" value="MetI-like"/>
    <property type="match status" value="1"/>
</dbReference>
<evidence type="ECO:0000256" key="2">
    <source>
        <dbReference type="ARBA" id="ARBA00022448"/>
    </source>
</evidence>
<feature type="transmembrane region" description="Helical" evidence="7">
    <location>
        <begin position="224"/>
        <end position="243"/>
    </location>
</feature>
<evidence type="ECO:0000313" key="9">
    <source>
        <dbReference type="EMBL" id="SEW07481.1"/>
    </source>
</evidence>
<reference evidence="9 10" key="1">
    <citation type="submission" date="2016-10" db="EMBL/GenBank/DDBJ databases">
        <authorList>
            <person name="de Groot N.N."/>
        </authorList>
    </citation>
    <scope>NUCLEOTIDE SEQUENCE [LARGE SCALE GENOMIC DNA]</scope>
    <source>
        <strain evidence="9 10">CGMCC 1.5337</strain>
    </source>
</reference>
<dbReference type="Pfam" id="PF00528">
    <property type="entry name" value="BPD_transp_1"/>
    <property type="match status" value="1"/>
</dbReference>
<dbReference type="GO" id="GO:0055085">
    <property type="term" value="P:transmembrane transport"/>
    <property type="evidence" value="ECO:0007669"/>
    <property type="project" value="InterPro"/>
</dbReference>
<comment type="similarity">
    <text evidence="7">Belongs to the binding-protein-dependent transport system permease family.</text>
</comment>
<keyword evidence="3" id="KW-1003">Cell membrane</keyword>
<dbReference type="PROSITE" id="PS50928">
    <property type="entry name" value="ABC_TM1"/>
    <property type="match status" value="1"/>
</dbReference>
<evidence type="ECO:0000256" key="1">
    <source>
        <dbReference type="ARBA" id="ARBA00004651"/>
    </source>
</evidence>
<evidence type="ECO:0000259" key="8">
    <source>
        <dbReference type="PROSITE" id="PS50928"/>
    </source>
</evidence>
<evidence type="ECO:0000256" key="5">
    <source>
        <dbReference type="ARBA" id="ARBA00022989"/>
    </source>
</evidence>
<dbReference type="RefSeq" id="WP_089668528.1">
    <property type="nucleotide sequence ID" value="NZ_FOJA01000001.1"/>
</dbReference>
<dbReference type="STRING" id="355548.SAMN04487945_1287"/>
<protein>
    <submittedName>
        <fullName evidence="9">Peptide/nickel transport system permease protein</fullName>
    </submittedName>
</protein>
<gene>
    <name evidence="9" type="ORF">SAMN04487945_1287</name>
</gene>
<dbReference type="EMBL" id="FOJA01000001">
    <property type="protein sequence ID" value="SEW07481.1"/>
    <property type="molecule type" value="Genomic_DNA"/>
</dbReference>
<evidence type="ECO:0000256" key="6">
    <source>
        <dbReference type="ARBA" id="ARBA00023136"/>
    </source>
</evidence>
<feature type="domain" description="ABC transmembrane type-1" evidence="8">
    <location>
        <begin position="184"/>
        <end position="380"/>
    </location>
</feature>
<dbReference type="InterPro" id="IPR050366">
    <property type="entry name" value="BP-dependent_transpt_permease"/>
</dbReference>
<feature type="transmembrane region" description="Helical" evidence="7">
    <location>
        <begin position="249"/>
        <end position="268"/>
    </location>
</feature>
<feature type="transmembrane region" description="Helical" evidence="7">
    <location>
        <begin position="187"/>
        <end position="212"/>
    </location>
</feature>
<sequence length="394" mass="42486">MPSSRLDGAAFTSVDWAAQDDRRRVRLRTVGFLVGVLALAATFAFDYWLRSGALWGTYYPQRIDWLFGFGLLVFARFVVVPVAVDRESARRYWRRVRGDPLAVLAVAYLGVVVVVALLAPEFRGIGRTDLTRQLQPPWLFSVPADAIERCVGSTAGGRCHGTLAHPFGTSGLGIDVLSWVVHGLREILMVALSAAALMGVIATAVGATAGYYGGRVDDVLMRYVDVQQTVPTVVIYVFVATLVLRDKGLVVLALFFGLLDWGGIARLVRSNVLKQRSEGYVRAARSAGASDLHVLRTHLVPNASPAIATSLSRRVPMVVLTQVGLSFLVLSESNMRSIGELLRRGLAARYVSGGWLAKWWVTVSAVVVVALTVAALNVAGDAARDALDPRDGGA</sequence>
<dbReference type="CDD" id="cd06261">
    <property type="entry name" value="TM_PBP2"/>
    <property type="match status" value="1"/>
</dbReference>
<proteinExistence type="inferred from homology"/>
<dbReference type="InterPro" id="IPR035906">
    <property type="entry name" value="MetI-like_sf"/>
</dbReference>
<evidence type="ECO:0000313" key="10">
    <source>
        <dbReference type="Proteomes" id="UP000198518"/>
    </source>
</evidence>
<dbReference type="InterPro" id="IPR000515">
    <property type="entry name" value="MetI-like"/>
</dbReference>
<name>A0A1I0P1Z7_9EURY</name>
<accession>A0A1I0P1Z7</accession>
<evidence type="ECO:0000256" key="7">
    <source>
        <dbReference type="RuleBase" id="RU363032"/>
    </source>
</evidence>
<evidence type="ECO:0000256" key="3">
    <source>
        <dbReference type="ARBA" id="ARBA00022475"/>
    </source>
</evidence>
<keyword evidence="10" id="KW-1185">Reference proteome</keyword>
<dbReference type="AlphaFoldDB" id="A0A1I0P1Z7"/>
<keyword evidence="2 7" id="KW-0813">Transport</keyword>
<feature type="transmembrane region" description="Helical" evidence="7">
    <location>
        <begin position="65"/>
        <end position="84"/>
    </location>
</feature>
<feature type="transmembrane region" description="Helical" evidence="7">
    <location>
        <begin position="27"/>
        <end position="45"/>
    </location>
</feature>
<keyword evidence="6 7" id="KW-0472">Membrane</keyword>
<dbReference type="PANTHER" id="PTHR43386:SF1">
    <property type="entry name" value="D,D-DIPEPTIDE TRANSPORT SYSTEM PERMEASE PROTEIN DDPC-RELATED"/>
    <property type="match status" value="1"/>
</dbReference>
<keyword evidence="4 7" id="KW-0812">Transmembrane</keyword>
<dbReference type="GO" id="GO:0005886">
    <property type="term" value="C:plasma membrane"/>
    <property type="evidence" value="ECO:0007669"/>
    <property type="project" value="UniProtKB-SubCell"/>
</dbReference>